<dbReference type="EMBL" id="LT838813">
    <property type="protein sequence ID" value="SMD43798.1"/>
    <property type="molecule type" value="Genomic_DNA"/>
</dbReference>
<reference evidence="2" key="1">
    <citation type="submission" date="2017-04" db="EMBL/GenBank/DDBJ databases">
        <authorList>
            <person name="Varghese N."/>
            <person name="Submissions S."/>
        </authorList>
    </citation>
    <scope>NUCLEOTIDE SEQUENCE [LARGE SCALE GENOMIC DNA]</scope>
    <source>
        <strain evidence="2">DSM 16537</strain>
    </source>
</reference>
<accession>A0A1W2H5A5</accession>
<dbReference type="OrthoDB" id="822401at2"/>
<organism evidence="1 2">
    <name type="scientific">Aquiflexum balticum DSM 16537</name>
    <dbReference type="NCBI Taxonomy" id="758820"/>
    <lineage>
        <taxon>Bacteria</taxon>
        <taxon>Pseudomonadati</taxon>
        <taxon>Bacteroidota</taxon>
        <taxon>Cytophagia</taxon>
        <taxon>Cytophagales</taxon>
        <taxon>Cyclobacteriaceae</taxon>
        <taxon>Aquiflexum</taxon>
    </lineage>
</organism>
<sequence>MRQKASVADGGYVLFQGGLRKHENSRGDVSGSYGEYNGVVGVNYGYRLNNASLETGLGFIWQYHSETYFLESAGENFRTFGNYNSIFLPFVLKYDVPTGPSKKFRFGAMGSINFLLHQTRNRNQQGRGTYYFDYFNDRERFVQYKYFWDSPRISGFFKAGVYAEFQVFKSSFLNLQFSRAISAGPLRTVTYEWEYQGQKGSFTDDLKIEGYMVEIAYKLPLNLFSATR</sequence>
<protein>
    <recommendedName>
        <fullName evidence="3">Outer membrane protein beta-barrel domain-containing protein</fullName>
    </recommendedName>
</protein>
<dbReference type="RefSeq" id="WP_084120661.1">
    <property type="nucleotide sequence ID" value="NZ_LT838813.1"/>
</dbReference>
<gene>
    <name evidence="1" type="ORF">SAMN00777080_2407</name>
</gene>
<evidence type="ECO:0008006" key="3">
    <source>
        <dbReference type="Google" id="ProtNLM"/>
    </source>
</evidence>
<dbReference type="AlphaFoldDB" id="A0A1W2H5A5"/>
<proteinExistence type="predicted"/>
<evidence type="ECO:0000313" key="2">
    <source>
        <dbReference type="Proteomes" id="UP000192333"/>
    </source>
</evidence>
<keyword evidence="2" id="KW-1185">Reference proteome</keyword>
<name>A0A1W2H5A5_9BACT</name>
<dbReference type="Proteomes" id="UP000192333">
    <property type="component" value="Chromosome I"/>
</dbReference>
<evidence type="ECO:0000313" key="1">
    <source>
        <dbReference type="EMBL" id="SMD43798.1"/>
    </source>
</evidence>